<dbReference type="Proteomes" id="UP000774804">
    <property type="component" value="Unassembled WGS sequence"/>
</dbReference>
<dbReference type="Proteomes" id="UP000760860">
    <property type="component" value="Unassembled WGS sequence"/>
</dbReference>
<dbReference type="AlphaFoldDB" id="A0A8T1CUA1"/>
<comment type="caution">
    <text evidence="3">The sequence shown here is derived from an EMBL/GenBank/DDBJ whole genome shotgun (WGS) entry which is preliminary data.</text>
</comment>
<feature type="region of interest" description="Disordered" evidence="1">
    <location>
        <begin position="1"/>
        <end position="35"/>
    </location>
</feature>
<organism evidence="3 5">
    <name type="scientific">Phytophthora cactorum</name>
    <dbReference type="NCBI Taxonomy" id="29920"/>
    <lineage>
        <taxon>Eukaryota</taxon>
        <taxon>Sar</taxon>
        <taxon>Stramenopiles</taxon>
        <taxon>Oomycota</taxon>
        <taxon>Peronosporomycetes</taxon>
        <taxon>Peronosporales</taxon>
        <taxon>Peronosporaceae</taxon>
        <taxon>Phytophthora</taxon>
    </lineage>
</organism>
<evidence type="ECO:0000313" key="5">
    <source>
        <dbReference type="Proteomes" id="UP000736787"/>
    </source>
</evidence>
<gene>
    <name evidence="2" type="ORF">PC115_g14013</name>
    <name evidence="3" type="ORF">PC117_g14466</name>
    <name evidence="4" type="ORF">PC129_g3035</name>
</gene>
<evidence type="ECO:0000313" key="3">
    <source>
        <dbReference type="EMBL" id="KAG2927932.1"/>
    </source>
</evidence>
<dbReference type="EMBL" id="RCMI01000518">
    <property type="protein sequence ID" value="KAG2907250.1"/>
    <property type="molecule type" value="Genomic_DNA"/>
</dbReference>
<proteinExistence type="predicted"/>
<protein>
    <submittedName>
        <fullName evidence="3">Uncharacterized protein</fullName>
    </submittedName>
</protein>
<sequence>MCGSGQVLASAKVRHAPKAQLQNRNEFTDGRGGHRIQDGQQVLTVASRAGMA</sequence>
<dbReference type="EMBL" id="RCMV01000059">
    <property type="protein sequence ID" value="KAG3226361.1"/>
    <property type="molecule type" value="Genomic_DNA"/>
</dbReference>
<dbReference type="EMBL" id="RCMK01000453">
    <property type="protein sequence ID" value="KAG2927932.1"/>
    <property type="molecule type" value="Genomic_DNA"/>
</dbReference>
<evidence type="ECO:0000313" key="2">
    <source>
        <dbReference type="EMBL" id="KAG2907250.1"/>
    </source>
</evidence>
<accession>A0A8T1CUA1</accession>
<feature type="compositionally biased region" description="Basic and acidic residues" evidence="1">
    <location>
        <begin position="26"/>
        <end position="35"/>
    </location>
</feature>
<evidence type="ECO:0000313" key="4">
    <source>
        <dbReference type="EMBL" id="KAG3226361.1"/>
    </source>
</evidence>
<name>A0A8T1CUA1_9STRA</name>
<evidence type="ECO:0000256" key="1">
    <source>
        <dbReference type="SAM" id="MobiDB-lite"/>
    </source>
</evidence>
<reference evidence="3" key="1">
    <citation type="submission" date="2018-10" db="EMBL/GenBank/DDBJ databases">
        <title>Effector identification in a new, highly contiguous assembly of the strawberry crown rot pathogen Phytophthora cactorum.</title>
        <authorList>
            <person name="Armitage A.D."/>
            <person name="Nellist C.F."/>
            <person name="Bates H."/>
            <person name="Vickerstaff R.J."/>
            <person name="Harrison R.J."/>
        </authorList>
    </citation>
    <scope>NUCLEOTIDE SEQUENCE</scope>
    <source>
        <strain evidence="2">4032</strain>
        <strain evidence="3">4040</strain>
        <strain evidence="4">P421</strain>
    </source>
</reference>
<dbReference type="Proteomes" id="UP000736787">
    <property type="component" value="Unassembled WGS sequence"/>
</dbReference>